<dbReference type="InterPro" id="IPR050901">
    <property type="entry name" value="BP-dep_ABC_trans_perm"/>
</dbReference>
<evidence type="ECO:0000256" key="4">
    <source>
        <dbReference type="ARBA" id="ARBA00022448"/>
    </source>
</evidence>
<evidence type="ECO:0000256" key="8">
    <source>
        <dbReference type="ARBA" id="ARBA00022989"/>
    </source>
</evidence>
<keyword evidence="5" id="KW-1003">Cell membrane</keyword>
<dbReference type="InterPro" id="IPR000515">
    <property type="entry name" value="MetI-like"/>
</dbReference>
<feature type="transmembrane region" description="Helical" evidence="11">
    <location>
        <begin position="260"/>
        <end position="281"/>
    </location>
</feature>
<feature type="transmembrane region" description="Helical" evidence="11">
    <location>
        <begin position="32"/>
        <end position="57"/>
    </location>
</feature>
<dbReference type="GO" id="GO:0055085">
    <property type="term" value="P:transmembrane transport"/>
    <property type="evidence" value="ECO:0007669"/>
    <property type="project" value="InterPro"/>
</dbReference>
<feature type="domain" description="ABC transmembrane type-1" evidence="12">
    <location>
        <begin position="91"/>
        <end position="281"/>
    </location>
</feature>
<feature type="transmembrane region" description="Helical" evidence="11">
    <location>
        <begin position="127"/>
        <end position="150"/>
    </location>
</feature>
<dbReference type="Proteomes" id="UP000243750">
    <property type="component" value="Unassembled WGS sequence"/>
</dbReference>
<dbReference type="Pfam" id="PF00528">
    <property type="entry name" value="BPD_transp_1"/>
    <property type="match status" value="1"/>
</dbReference>
<dbReference type="Gene3D" id="1.10.3720.10">
    <property type="entry name" value="MetI-like"/>
    <property type="match status" value="1"/>
</dbReference>
<proteinExistence type="inferred from homology"/>
<dbReference type="PROSITE" id="PS50928">
    <property type="entry name" value="ABC_TM1"/>
    <property type="match status" value="1"/>
</dbReference>
<evidence type="ECO:0000313" key="13">
    <source>
        <dbReference type="EMBL" id="PCC97898.1"/>
    </source>
</evidence>
<evidence type="ECO:0000256" key="9">
    <source>
        <dbReference type="ARBA" id="ARBA00023136"/>
    </source>
</evidence>
<dbReference type="RefSeq" id="WP_096348017.1">
    <property type="nucleotide sequence ID" value="NZ_CP033116.1"/>
</dbReference>
<evidence type="ECO:0000256" key="2">
    <source>
        <dbReference type="ARBA" id="ARBA00004651"/>
    </source>
</evidence>
<comment type="subcellular location">
    <subcellularLocation>
        <location evidence="2 11">Cell membrane</location>
        <topology evidence="2 11">Multi-pass membrane protein</topology>
    </subcellularLocation>
</comment>
<evidence type="ECO:0000313" key="14">
    <source>
        <dbReference type="EMBL" id="QFY56163.1"/>
    </source>
</evidence>
<dbReference type="PANTHER" id="PTHR32243:SF50">
    <property type="entry name" value="MALTOSE_MALTODEXTRIN TRANSPORT SYSTEM PERMEASE PROTEIN MALG"/>
    <property type="match status" value="1"/>
</dbReference>
<dbReference type="InterPro" id="IPR035906">
    <property type="entry name" value="MetI-like_sf"/>
</dbReference>
<keyword evidence="9 11" id="KW-0472">Membrane</keyword>
<evidence type="ECO:0000313" key="16">
    <source>
        <dbReference type="Proteomes" id="UP000344571"/>
    </source>
</evidence>
<evidence type="ECO:0000256" key="10">
    <source>
        <dbReference type="ARBA" id="ARBA00041109"/>
    </source>
</evidence>
<keyword evidence="7 11" id="KW-0812">Transmembrane</keyword>
<evidence type="ECO:0000256" key="5">
    <source>
        <dbReference type="ARBA" id="ARBA00022475"/>
    </source>
</evidence>
<comment type="function">
    <text evidence="1">Part of the ABC transporter complex MalEFGK involved in maltose/maltodextrin import. Probably responsible for the translocation of the substrate across the membrane.</text>
</comment>
<sequence>MNQPASHAPVTANGSIKKGPIKRISRQEKVSVFWTLLLIVIAFIVLFPVLWVGSFMFRPDSAMFARPTEWLFEPTLVHFRYVIDNGFIGYLGTSFALASISTLLVVVLGTPAAYAFARFNLRFRDDLFLFVLATRMAPPICMVIPFYMIFSNIGLIDTYFGLTLAYLTFNLSFYIWVMSSFCKDLPVALEEVAILEGHNRFAVFLRVVLPLLRSAIVATGMLCFIFAWNEFMFAFMLGGQQVKTLPVAVPELITTQGVRWGPMAIVGTLSLVPVMLAVFLLQKHIVRGLTMGAVKG</sequence>
<dbReference type="PANTHER" id="PTHR32243">
    <property type="entry name" value="MALTOSE TRANSPORT SYSTEM PERMEASE-RELATED"/>
    <property type="match status" value="1"/>
</dbReference>
<feature type="transmembrane region" description="Helical" evidence="11">
    <location>
        <begin position="203"/>
        <end position="228"/>
    </location>
</feature>
<name>A0AA91TZH4_9GAMM</name>
<dbReference type="AlphaFoldDB" id="A0AA91TZH4"/>
<evidence type="ECO:0000256" key="6">
    <source>
        <dbReference type="ARBA" id="ARBA00022597"/>
    </source>
</evidence>
<organism evidence="13 15">
    <name type="scientific">Halopseudomonas pelagia</name>
    <dbReference type="NCBI Taxonomy" id="553151"/>
    <lineage>
        <taxon>Bacteria</taxon>
        <taxon>Pseudomonadati</taxon>
        <taxon>Pseudomonadota</taxon>
        <taxon>Gammaproteobacteria</taxon>
        <taxon>Pseudomonadales</taxon>
        <taxon>Pseudomonadaceae</taxon>
        <taxon>Halopseudomonas</taxon>
    </lineage>
</organism>
<feature type="transmembrane region" description="Helical" evidence="11">
    <location>
        <begin position="87"/>
        <end position="115"/>
    </location>
</feature>
<keyword evidence="8 11" id="KW-1133">Transmembrane helix</keyword>
<evidence type="ECO:0000259" key="12">
    <source>
        <dbReference type="PROSITE" id="PS50928"/>
    </source>
</evidence>
<evidence type="ECO:0000256" key="11">
    <source>
        <dbReference type="RuleBase" id="RU363032"/>
    </source>
</evidence>
<accession>A0AA91TZH4</accession>
<keyword evidence="16" id="KW-1185">Reference proteome</keyword>
<feature type="transmembrane region" description="Helical" evidence="11">
    <location>
        <begin position="162"/>
        <end position="182"/>
    </location>
</feature>
<evidence type="ECO:0000256" key="1">
    <source>
        <dbReference type="ARBA" id="ARBA00002264"/>
    </source>
</evidence>
<gene>
    <name evidence="13" type="ORF">CO192_18485</name>
    <name evidence="14" type="ORF">EAO82_07175</name>
</gene>
<evidence type="ECO:0000313" key="15">
    <source>
        <dbReference type="Proteomes" id="UP000243750"/>
    </source>
</evidence>
<evidence type="ECO:0000256" key="7">
    <source>
        <dbReference type="ARBA" id="ARBA00022692"/>
    </source>
</evidence>
<keyword evidence="6" id="KW-0762">Sugar transport</keyword>
<protein>
    <recommendedName>
        <fullName evidence="10">Maltose/maltodextrin transport system permease protein MalG</fullName>
    </recommendedName>
</protein>
<comment type="similarity">
    <text evidence="3">Belongs to the binding-protein-dependent transport system permease family. MalFG subfamily.</text>
</comment>
<evidence type="ECO:0000256" key="3">
    <source>
        <dbReference type="ARBA" id="ARBA00009047"/>
    </source>
</evidence>
<dbReference type="SUPFAM" id="SSF161098">
    <property type="entry name" value="MetI-like"/>
    <property type="match status" value="1"/>
</dbReference>
<dbReference type="EMBL" id="NWMT01000237">
    <property type="protein sequence ID" value="PCC97898.1"/>
    <property type="molecule type" value="Genomic_DNA"/>
</dbReference>
<dbReference type="Proteomes" id="UP000344571">
    <property type="component" value="Chromosome"/>
</dbReference>
<dbReference type="CDD" id="cd06261">
    <property type="entry name" value="TM_PBP2"/>
    <property type="match status" value="1"/>
</dbReference>
<keyword evidence="4 11" id="KW-0813">Transport</keyword>
<reference evidence="14 16" key="2">
    <citation type="submission" date="2018-10" db="EMBL/GenBank/DDBJ databases">
        <title>Complete genome sequence of Pseudomonas pelagia strain Kongs-67.</title>
        <authorList>
            <person name="Sinha R.K."/>
            <person name="Krishnan K."/>
        </authorList>
    </citation>
    <scope>NUCLEOTIDE SEQUENCE [LARGE SCALE GENOMIC DNA]</scope>
    <source>
        <strain evidence="14 16">Kongs-67</strain>
    </source>
</reference>
<reference evidence="13 15" key="1">
    <citation type="submission" date="2017-09" db="EMBL/GenBank/DDBJ databases">
        <title>Bacterial and phytoplankton interrelationship in Kongsfjorden, an Arctic fjord.</title>
        <authorList>
            <person name="Sinha R."/>
            <person name="Krishnan K."/>
        </authorList>
    </citation>
    <scope>NUCLEOTIDE SEQUENCE [LARGE SCALE GENOMIC DNA]</scope>
    <source>
        <strain evidence="13 15">58</strain>
    </source>
</reference>
<dbReference type="GO" id="GO:0005886">
    <property type="term" value="C:plasma membrane"/>
    <property type="evidence" value="ECO:0007669"/>
    <property type="project" value="UniProtKB-SubCell"/>
</dbReference>
<dbReference type="EMBL" id="CP033116">
    <property type="protein sequence ID" value="QFY56163.1"/>
    <property type="molecule type" value="Genomic_DNA"/>
</dbReference>